<organism evidence="2 3">
    <name type="scientific">Streptomyces albospinus</name>
    <dbReference type="NCBI Taxonomy" id="285515"/>
    <lineage>
        <taxon>Bacteria</taxon>
        <taxon>Bacillati</taxon>
        <taxon>Actinomycetota</taxon>
        <taxon>Actinomycetes</taxon>
        <taxon>Kitasatosporales</taxon>
        <taxon>Streptomycetaceae</taxon>
        <taxon>Streptomyces</taxon>
    </lineage>
</organism>
<dbReference type="Proteomes" id="UP000654471">
    <property type="component" value="Unassembled WGS sequence"/>
</dbReference>
<proteinExistence type="predicted"/>
<sequence>MLPDPRPPTPDPRPPTPDTCRTFRIPARRRSPRARFRTRADIPRRRARRVAFPNSPRRAAFGRRAGKTRRRSLPAAVIVPRVALFHGRIRRVRTALVRTASLSAGRVTVLRCAHTVANPEFRRQRVRREK</sequence>
<feature type="compositionally biased region" description="Pro residues" evidence="1">
    <location>
        <begin position="1"/>
        <end position="17"/>
    </location>
</feature>
<evidence type="ECO:0000313" key="2">
    <source>
        <dbReference type="EMBL" id="GGU56451.1"/>
    </source>
</evidence>
<feature type="region of interest" description="Disordered" evidence="1">
    <location>
        <begin position="1"/>
        <end position="35"/>
    </location>
</feature>
<name>A0ABQ2UXI6_9ACTN</name>
<evidence type="ECO:0000256" key="1">
    <source>
        <dbReference type="SAM" id="MobiDB-lite"/>
    </source>
</evidence>
<protein>
    <submittedName>
        <fullName evidence="2">Uncharacterized protein</fullName>
    </submittedName>
</protein>
<evidence type="ECO:0000313" key="3">
    <source>
        <dbReference type="Proteomes" id="UP000654471"/>
    </source>
</evidence>
<accession>A0ABQ2UXI6</accession>
<keyword evidence="3" id="KW-1185">Reference proteome</keyword>
<dbReference type="EMBL" id="BMRP01000005">
    <property type="protein sequence ID" value="GGU56451.1"/>
    <property type="molecule type" value="Genomic_DNA"/>
</dbReference>
<feature type="compositionally biased region" description="Basic residues" evidence="1">
    <location>
        <begin position="26"/>
        <end position="35"/>
    </location>
</feature>
<comment type="caution">
    <text evidence="2">The sequence shown here is derived from an EMBL/GenBank/DDBJ whole genome shotgun (WGS) entry which is preliminary data.</text>
</comment>
<gene>
    <name evidence="2" type="ORF">GCM10010211_21650</name>
</gene>
<reference evidence="3" key="1">
    <citation type="journal article" date="2019" name="Int. J. Syst. Evol. Microbiol.">
        <title>The Global Catalogue of Microorganisms (GCM) 10K type strain sequencing project: providing services to taxonomists for standard genome sequencing and annotation.</title>
        <authorList>
            <consortium name="The Broad Institute Genomics Platform"/>
            <consortium name="The Broad Institute Genome Sequencing Center for Infectious Disease"/>
            <person name="Wu L."/>
            <person name="Ma J."/>
        </authorList>
    </citation>
    <scope>NUCLEOTIDE SEQUENCE [LARGE SCALE GENOMIC DNA]</scope>
    <source>
        <strain evidence="3">JCM 3399</strain>
    </source>
</reference>